<dbReference type="SUPFAM" id="SSF57997">
    <property type="entry name" value="Tropomyosin"/>
    <property type="match status" value="3"/>
</dbReference>
<dbReference type="Pfam" id="PF00261">
    <property type="entry name" value="Tropomyosin"/>
    <property type="match status" value="2"/>
</dbReference>
<name>A0A813QEB8_9BILA</name>
<comment type="similarity">
    <text evidence="2">Belongs to the tropomyosin family.</text>
</comment>
<feature type="compositionally biased region" description="Basic and acidic residues" evidence="9">
    <location>
        <begin position="53"/>
        <end position="72"/>
    </location>
</feature>
<evidence type="ECO:0000256" key="9">
    <source>
        <dbReference type="SAM" id="MobiDB-lite"/>
    </source>
</evidence>
<reference evidence="12" key="1">
    <citation type="submission" date="2021-02" db="EMBL/GenBank/DDBJ databases">
        <authorList>
            <person name="Nowell W R."/>
        </authorList>
    </citation>
    <scope>NUCLEOTIDE SEQUENCE</scope>
</reference>
<dbReference type="Gene3D" id="1.20.5.170">
    <property type="match status" value="2"/>
</dbReference>
<dbReference type="InterPro" id="IPR036390">
    <property type="entry name" value="WH_DNA-bd_sf"/>
</dbReference>
<feature type="DNA-binding region" description="Fork-head" evidence="7">
    <location>
        <begin position="113"/>
        <end position="207"/>
    </location>
</feature>
<feature type="compositionally biased region" description="Polar residues" evidence="9">
    <location>
        <begin position="536"/>
        <end position="545"/>
    </location>
</feature>
<dbReference type="OrthoDB" id="128924at2759"/>
<accession>A0A813QEB8</accession>
<keyword evidence="6 7" id="KW-0539">Nucleus</keyword>
<dbReference type="GO" id="GO:0003700">
    <property type="term" value="F:DNA-binding transcription factor activity"/>
    <property type="evidence" value="ECO:0007669"/>
    <property type="project" value="InterPro"/>
</dbReference>
<dbReference type="EMBL" id="CAJNOK010000147">
    <property type="protein sequence ID" value="CAF0732611.1"/>
    <property type="molecule type" value="Genomic_DNA"/>
</dbReference>
<dbReference type="GO" id="GO:0005634">
    <property type="term" value="C:nucleus"/>
    <property type="evidence" value="ECO:0007669"/>
    <property type="project" value="UniProtKB-SubCell"/>
</dbReference>
<dbReference type="InterPro" id="IPR001766">
    <property type="entry name" value="Fork_head_dom"/>
</dbReference>
<evidence type="ECO:0000313" key="13">
    <source>
        <dbReference type="EMBL" id="CAF3508475.1"/>
    </source>
</evidence>
<evidence type="ECO:0000313" key="12">
    <source>
        <dbReference type="EMBL" id="CAF0765864.1"/>
    </source>
</evidence>
<dbReference type="AlphaFoldDB" id="A0A813QEB8"/>
<evidence type="ECO:0000313" key="11">
    <source>
        <dbReference type="EMBL" id="CAF0732611.1"/>
    </source>
</evidence>
<organism evidence="12 15">
    <name type="scientific">Didymodactylos carnosus</name>
    <dbReference type="NCBI Taxonomy" id="1234261"/>
    <lineage>
        <taxon>Eukaryota</taxon>
        <taxon>Metazoa</taxon>
        <taxon>Spiralia</taxon>
        <taxon>Gnathifera</taxon>
        <taxon>Rotifera</taxon>
        <taxon>Eurotatoria</taxon>
        <taxon>Bdelloidea</taxon>
        <taxon>Philodinida</taxon>
        <taxon>Philodinidae</taxon>
        <taxon>Didymodactylos</taxon>
    </lineage>
</organism>
<evidence type="ECO:0000256" key="2">
    <source>
        <dbReference type="ARBA" id="ARBA00009036"/>
    </source>
</evidence>
<dbReference type="PRINTS" id="PR00194">
    <property type="entry name" value="TROPOMYOSIN"/>
</dbReference>
<dbReference type="PANTHER" id="PTHR19269">
    <property type="entry name" value="TROPOMYOSIN"/>
    <property type="match status" value="1"/>
</dbReference>
<dbReference type="InterPro" id="IPR018122">
    <property type="entry name" value="TF_fork_head_CS_1"/>
</dbReference>
<protein>
    <recommendedName>
        <fullName evidence="10">Fork-head domain-containing protein</fullName>
    </recommendedName>
</protein>
<feature type="compositionally biased region" description="Low complexity" evidence="9">
    <location>
        <begin position="408"/>
        <end position="426"/>
    </location>
</feature>
<keyword evidence="5 7" id="KW-0238">DNA-binding</keyword>
<dbReference type="PROSITE" id="PS50039">
    <property type="entry name" value="FORK_HEAD_3"/>
    <property type="match status" value="1"/>
</dbReference>
<feature type="region of interest" description="Disordered" evidence="9">
    <location>
        <begin position="536"/>
        <end position="566"/>
    </location>
</feature>
<keyword evidence="3" id="KW-0677">Repeat</keyword>
<dbReference type="SUPFAM" id="SSF46785">
    <property type="entry name" value="Winged helix' DNA-binding domain"/>
    <property type="match status" value="1"/>
</dbReference>
<dbReference type="InterPro" id="IPR000533">
    <property type="entry name" value="Tropomyosin"/>
</dbReference>
<feature type="domain" description="Fork-head" evidence="10">
    <location>
        <begin position="113"/>
        <end position="207"/>
    </location>
</feature>
<evidence type="ECO:0000256" key="1">
    <source>
        <dbReference type="ARBA" id="ARBA00002987"/>
    </source>
</evidence>
<feature type="region of interest" description="Disordered" evidence="9">
    <location>
        <begin position="1"/>
        <end position="72"/>
    </location>
</feature>
<evidence type="ECO:0000256" key="6">
    <source>
        <dbReference type="ARBA" id="ARBA00023242"/>
    </source>
</evidence>
<dbReference type="SMART" id="SM00339">
    <property type="entry name" value="FH"/>
    <property type="match status" value="1"/>
</dbReference>
<dbReference type="PROSITE" id="PS00657">
    <property type="entry name" value="FORK_HEAD_1"/>
    <property type="match status" value="1"/>
</dbReference>
<evidence type="ECO:0000259" key="10">
    <source>
        <dbReference type="PROSITE" id="PS50039"/>
    </source>
</evidence>
<feature type="compositionally biased region" description="Basic and acidic residues" evidence="9">
    <location>
        <begin position="546"/>
        <end position="559"/>
    </location>
</feature>
<dbReference type="EMBL" id="CAJOBA010000147">
    <property type="protein sequence ID" value="CAF3508475.1"/>
    <property type="molecule type" value="Genomic_DNA"/>
</dbReference>
<dbReference type="FunFam" id="1.20.5.340:FF:000001">
    <property type="entry name" value="Tropomyosin alpha-1 chain isoform 2"/>
    <property type="match status" value="1"/>
</dbReference>
<feature type="coiled-coil region" evidence="8">
    <location>
        <begin position="295"/>
        <end position="371"/>
    </location>
</feature>
<proteinExistence type="inferred from homology"/>
<dbReference type="InterPro" id="IPR036388">
    <property type="entry name" value="WH-like_DNA-bd_sf"/>
</dbReference>
<dbReference type="Proteomes" id="UP000677228">
    <property type="component" value="Unassembled WGS sequence"/>
</dbReference>
<dbReference type="FunFam" id="1.20.5.170:FF:000001">
    <property type="entry name" value="Tropomyosin alpha-1 chain isoform 1"/>
    <property type="match status" value="1"/>
</dbReference>
<evidence type="ECO:0000256" key="4">
    <source>
        <dbReference type="ARBA" id="ARBA00023054"/>
    </source>
</evidence>
<dbReference type="InterPro" id="IPR030456">
    <property type="entry name" value="TF_fork_head_CS_2"/>
</dbReference>
<feature type="region of interest" description="Disordered" evidence="9">
    <location>
        <begin position="737"/>
        <end position="764"/>
    </location>
</feature>
<comment type="caution">
    <text evidence="12">The sequence shown here is derived from an EMBL/GenBank/DDBJ whole genome shotgun (WGS) entry which is preliminary data.</text>
</comment>
<feature type="region of interest" description="Disordered" evidence="9">
    <location>
        <begin position="394"/>
        <end position="435"/>
    </location>
</feature>
<dbReference type="Gene3D" id="1.10.10.10">
    <property type="entry name" value="Winged helix-like DNA-binding domain superfamily/Winged helix DNA-binding domain"/>
    <property type="match status" value="1"/>
</dbReference>
<dbReference type="Proteomes" id="UP000663829">
    <property type="component" value="Unassembled WGS sequence"/>
</dbReference>
<evidence type="ECO:0000256" key="5">
    <source>
        <dbReference type="ARBA" id="ARBA00023125"/>
    </source>
</evidence>
<dbReference type="Proteomes" id="UP000681722">
    <property type="component" value="Unassembled WGS sequence"/>
</dbReference>
<dbReference type="FunFam" id="1.10.10.10:FF:000598">
    <property type="entry name" value="forkhead box protein I1 isoform X2"/>
    <property type="match status" value="1"/>
</dbReference>
<evidence type="ECO:0000256" key="7">
    <source>
        <dbReference type="PROSITE-ProRule" id="PRU00089"/>
    </source>
</evidence>
<dbReference type="Proteomes" id="UP000682733">
    <property type="component" value="Unassembled WGS sequence"/>
</dbReference>
<comment type="subcellular location">
    <subcellularLocation>
        <location evidence="7">Nucleus</location>
    </subcellularLocation>
</comment>
<evidence type="ECO:0000313" key="14">
    <source>
        <dbReference type="EMBL" id="CAF3547232.1"/>
    </source>
</evidence>
<dbReference type="Pfam" id="PF00250">
    <property type="entry name" value="Forkhead"/>
    <property type="match status" value="1"/>
</dbReference>
<sequence>MLEDFFRQNVSPTGPLREQNYNLMLSPPSPLPSITTTSHRENYFSQTSMKNGKLKETKRQDENRSKTKTQITERDAKEAITKGLVTEIDNIDVTQLSGTSTLSQQGRRFSEVKPPYSYIALITLAIESSKNGMMTLNEIYKFIQERFPYFSQNQQRWQNSIRHNLSLNDCFIKVPRTSGSHGKGNYWAIHPKCKDMFDNGSFLRRPKRFKATATRSEDSSDYEQRLSISDLSSPQGHSVFSNNRKTKLDFELNNSTHDYESYSLTSAYMPEFVHDNVHYEKFKTMSANTNTTATMDSIKKKMQAMKLEKENAIDRADQAENRQKDFEEKLKNSEEEINGLQKRIQQLDTELDTAQEQLAEANGKLEGSEKKATDNFLWQINAIEFYNLFKEHQAKRHPHHIPTPSSHQYKSNNQNRKQQQNKHYQYTSKQQQQPRFQQYTLPDVHYPSGKRRDEAITYILHNEKIKQIRQKISDYEILREYQQLAPSETDLLSSESNNINNQHSNFSSSTSSSCSSIALYTRSPPDGAEDHIQYTNESNFSPSKYNRNDTNHYNKEKQKSTSRRRVKPGFEIYHPNNSAYSSQITFNLKISIIQAEVGDIISVLKQVFSKMSGTTNLSPFSNGSTLRSVSKPVSSANTNPFNQTHTSSSMSDFFNHTDSNTAGSTGASVMETIKRRMQQSKDELAFSQDKLQEYKVEREHEKRLKEQAEADVAALGRRLQLVEEDLERAEERLLQATSKLDEASQAADESERGRKALEQRTHQDDERLAQLEQQLAEAQLIAEDSDRKYDEVARRLAIMEVDLERAEDRAEAAEAKIAKFEEDLKHIHYELRAKELHYTKAMQREESYEEQIRDLTTRLKDAEQRADLAERTMAKLQKEVDRLEGNMSTEAKAEYAGRTMLVLQRKADQLQDELLAEKEKYKGVSEELDQTLNELSGY</sequence>
<dbReference type="EMBL" id="CAJNOQ010000160">
    <property type="protein sequence ID" value="CAF0765864.1"/>
    <property type="molecule type" value="Genomic_DNA"/>
</dbReference>
<dbReference type="PRINTS" id="PR00053">
    <property type="entry name" value="FORKHEAD"/>
</dbReference>
<evidence type="ECO:0000313" key="15">
    <source>
        <dbReference type="Proteomes" id="UP000663829"/>
    </source>
</evidence>
<evidence type="ECO:0000256" key="8">
    <source>
        <dbReference type="SAM" id="Coils"/>
    </source>
</evidence>
<feature type="compositionally biased region" description="Basic and acidic residues" evidence="9">
    <location>
        <begin position="749"/>
        <end position="764"/>
    </location>
</feature>
<keyword evidence="15" id="KW-1185">Reference proteome</keyword>
<dbReference type="PROSITE" id="PS00658">
    <property type="entry name" value="FORK_HEAD_2"/>
    <property type="match status" value="1"/>
</dbReference>
<gene>
    <name evidence="12" type="ORF">GPM918_LOCUS1645</name>
    <name evidence="11" type="ORF">OVA965_LOCUS914</name>
    <name evidence="14" type="ORF">SRO942_LOCUS1645</name>
    <name evidence="13" type="ORF">TMI583_LOCUS915</name>
</gene>
<dbReference type="Gene3D" id="1.20.5.340">
    <property type="match status" value="1"/>
</dbReference>
<evidence type="ECO:0000256" key="3">
    <source>
        <dbReference type="ARBA" id="ARBA00022737"/>
    </source>
</evidence>
<dbReference type="GO" id="GO:0043565">
    <property type="term" value="F:sequence-specific DNA binding"/>
    <property type="evidence" value="ECO:0007669"/>
    <property type="project" value="InterPro"/>
</dbReference>
<comment type="function">
    <text evidence="1">Tropomyosin, in association with the troponin complex, plays a central role in the calcium dependent regulation of muscle contraction.</text>
</comment>
<keyword evidence="4 8" id="KW-0175">Coiled coil</keyword>
<dbReference type="EMBL" id="CAJOBC010000160">
    <property type="protein sequence ID" value="CAF3547232.1"/>
    <property type="molecule type" value="Genomic_DNA"/>
</dbReference>